<dbReference type="CDD" id="cd19877">
    <property type="entry name" value="DSRM_RNAse_III_meta_like"/>
    <property type="match status" value="1"/>
</dbReference>
<dbReference type="Gene3D" id="3.30.497.10">
    <property type="entry name" value="Antithrombin, subunit I, domain 2"/>
    <property type="match status" value="1"/>
</dbReference>
<accession>A0AA39M487</accession>
<dbReference type="EMBL" id="JAUCMV010000002">
    <property type="protein sequence ID" value="KAK0420168.1"/>
    <property type="molecule type" value="Genomic_DNA"/>
</dbReference>
<comment type="similarity">
    <text evidence="13">Belongs to the serpin family.</text>
</comment>
<dbReference type="InterPro" id="IPR036186">
    <property type="entry name" value="Serpin_sf"/>
</dbReference>
<dbReference type="SUPFAM" id="SSF54768">
    <property type="entry name" value="dsRNA-binding domain-like"/>
    <property type="match status" value="1"/>
</dbReference>
<feature type="compositionally biased region" description="Basic and acidic residues" evidence="14">
    <location>
        <begin position="225"/>
        <end position="238"/>
    </location>
</feature>
<dbReference type="GO" id="GO:0004525">
    <property type="term" value="F:ribonuclease III activity"/>
    <property type="evidence" value="ECO:0007669"/>
    <property type="project" value="InterPro"/>
</dbReference>
<feature type="region of interest" description="Disordered" evidence="14">
    <location>
        <begin position="190"/>
        <end position="256"/>
    </location>
</feature>
<protein>
    <recommendedName>
        <fullName evidence="19">RNase III domain-containing protein</fullName>
    </recommendedName>
</protein>
<dbReference type="HAMAP" id="MF_00104">
    <property type="entry name" value="RNase_III"/>
    <property type="match status" value="1"/>
</dbReference>
<dbReference type="GO" id="GO:0006364">
    <property type="term" value="P:rRNA processing"/>
    <property type="evidence" value="ECO:0007669"/>
    <property type="project" value="InterPro"/>
</dbReference>
<feature type="domain" description="DRBM" evidence="15">
    <location>
        <begin position="1018"/>
        <end position="1092"/>
    </location>
</feature>
<dbReference type="SMART" id="SM00535">
    <property type="entry name" value="RIBOc"/>
    <property type="match status" value="2"/>
</dbReference>
<dbReference type="CDD" id="cd00172">
    <property type="entry name" value="serpin"/>
    <property type="match status" value="1"/>
</dbReference>
<comment type="similarity">
    <text evidence="2">Belongs to the fatty-acid and retinol-binding protein (FARBP) family.</text>
</comment>
<evidence type="ECO:0000256" key="8">
    <source>
        <dbReference type="ARBA" id="ARBA00022801"/>
    </source>
</evidence>
<keyword evidence="11" id="KW-0446">Lipid-binding</keyword>
<gene>
    <name evidence="17" type="ORF">QR680_014549</name>
</gene>
<keyword evidence="4" id="KW-0964">Secreted</keyword>
<feature type="domain" description="RNase III" evidence="16">
    <location>
        <begin position="862"/>
        <end position="991"/>
    </location>
</feature>
<evidence type="ECO:0000259" key="16">
    <source>
        <dbReference type="PROSITE" id="PS50142"/>
    </source>
</evidence>
<dbReference type="Gene3D" id="1.20.120.1100">
    <property type="match status" value="1"/>
</dbReference>
<dbReference type="SUPFAM" id="SSF69065">
    <property type="entry name" value="RNase III domain-like"/>
    <property type="match status" value="2"/>
</dbReference>
<evidence type="ECO:0000256" key="14">
    <source>
        <dbReference type="SAM" id="MobiDB-lite"/>
    </source>
</evidence>
<keyword evidence="8" id="KW-0378">Hydrolase</keyword>
<keyword evidence="18" id="KW-1185">Reference proteome</keyword>
<evidence type="ECO:0000256" key="11">
    <source>
        <dbReference type="ARBA" id="ARBA00023121"/>
    </source>
</evidence>
<dbReference type="InterPro" id="IPR036389">
    <property type="entry name" value="RNase_III_sf"/>
</dbReference>
<evidence type="ECO:0000313" key="17">
    <source>
        <dbReference type="EMBL" id="KAK0420168.1"/>
    </source>
</evidence>
<dbReference type="InterPro" id="IPR011907">
    <property type="entry name" value="RNase_III"/>
</dbReference>
<feature type="compositionally biased region" description="Acidic residues" evidence="14">
    <location>
        <begin position="1095"/>
        <end position="1108"/>
    </location>
</feature>
<reference evidence="17" key="1">
    <citation type="submission" date="2023-06" db="EMBL/GenBank/DDBJ databases">
        <title>Genomic analysis of the entomopathogenic nematode Steinernema hermaphroditum.</title>
        <authorList>
            <person name="Schwarz E.M."/>
            <person name="Heppert J.K."/>
            <person name="Baniya A."/>
            <person name="Schwartz H.T."/>
            <person name="Tan C.-H."/>
            <person name="Antoshechkin I."/>
            <person name="Sternberg P.W."/>
            <person name="Goodrich-Blair H."/>
            <person name="Dillman A.R."/>
        </authorList>
    </citation>
    <scope>NUCLEOTIDE SEQUENCE</scope>
    <source>
        <strain evidence="17">PS9179</strain>
        <tissue evidence="17">Whole animal</tissue>
    </source>
</reference>
<dbReference type="Pfam" id="PF26050">
    <property type="entry name" value="Helical_CED_Drosha"/>
    <property type="match status" value="1"/>
</dbReference>
<dbReference type="Proteomes" id="UP001175271">
    <property type="component" value="Unassembled WGS sequence"/>
</dbReference>
<dbReference type="SUPFAM" id="SSF56574">
    <property type="entry name" value="Serpins"/>
    <property type="match status" value="1"/>
</dbReference>
<dbReference type="InterPro" id="IPR023795">
    <property type="entry name" value="Serpin_CS"/>
</dbReference>
<dbReference type="PROSITE" id="PS50142">
    <property type="entry name" value="RNASE_3_2"/>
    <property type="match status" value="2"/>
</dbReference>
<evidence type="ECO:0000256" key="6">
    <source>
        <dbReference type="ARBA" id="ARBA00022729"/>
    </source>
</evidence>
<dbReference type="GO" id="GO:0031053">
    <property type="term" value="P:primary miRNA processing"/>
    <property type="evidence" value="ECO:0007669"/>
    <property type="project" value="TreeGrafter"/>
</dbReference>
<dbReference type="GO" id="GO:0031054">
    <property type="term" value="P:pre-miRNA processing"/>
    <property type="evidence" value="ECO:0007669"/>
    <property type="project" value="InterPro"/>
</dbReference>
<organism evidence="17 18">
    <name type="scientific">Steinernema hermaphroditum</name>
    <dbReference type="NCBI Taxonomy" id="289476"/>
    <lineage>
        <taxon>Eukaryota</taxon>
        <taxon>Metazoa</taxon>
        <taxon>Ecdysozoa</taxon>
        <taxon>Nematoda</taxon>
        <taxon>Chromadorea</taxon>
        <taxon>Rhabditida</taxon>
        <taxon>Tylenchina</taxon>
        <taxon>Panagrolaimomorpha</taxon>
        <taxon>Strongyloidoidea</taxon>
        <taxon>Steinernematidae</taxon>
        <taxon>Steinernema</taxon>
    </lineage>
</organism>
<dbReference type="PANTHER" id="PTHR11207">
    <property type="entry name" value="RIBONUCLEASE III"/>
    <property type="match status" value="1"/>
</dbReference>
<name>A0AA39M487_9BILA</name>
<keyword evidence="9 12" id="KW-0694">RNA-binding</keyword>
<dbReference type="SMART" id="SM00093">
    <property type="entry name" value="SERPIN"/>
    <property type="match status" value="1"/>
</dbReference>
<dbReference type="Pfam" id="PF05823">
    <property type="entry name" value="Gp-FAR-1"/>
    <property type="match status" value="1"/>
</dbReference>
<evidence type="ECO:0000256" key="4">
    <source>
        <dbReference type="ARBA" id="ARBA00022525"/>
    </source>
</evidence>
<feature type="region of interest" description="Disordered" evidence="14">
    <location>
        <begin position="1092"/>
        <end position="1123"/>
    </location>
</feature>
<evidence type="ECO:0000256" key="13">
    <source>
        <dbReference type="RuleBase" id="RU000411"/>
    </source>
</evidence>
<dbReference type="Pfam" id="PF14622">
    <property type="entry name" value="Ribonucleas_3_3"/>
    <property type="match status" value="1"/>
</dbReference>
<sequence>MSNDNFRIIPDDFIILIKEESKIFACTPELKTALEELQAEKRTFASDQEALEALKAKNEDLYMRYNFAVEHLKDSTEGLAENTKNFMKEHVTKLRSLQPKDGEWTEELVKNFGKEAYAKFSELSEDEQKALAGVPVPTEDQAVAKLWDMFKNMDEKFMTENGDMVSTHRLRTMHEALQFQVLDVIEFARRKQPQSTPPEMPEFHDNCKCGQESDSEPDEASSDEGEVKEGDTNGRSGDKQSMVAQREIARKQQHPAALSPEMCFNESGQMNDGPVCKCSWASRKSGIRHGIFAGEDRLEPCDPQSSNLSKLYHYFLKVTPDPAGEARRPSRICHNDKKYYFEGFSVFFHRKLPECFPQSSLNKVSQEFDVVFLEEQAPEHFTVGDLEGFQKYLFDYIMEQYDLNRRAKNVLDGCPIYHCLPRFTYKDSRNEAVEVLPMSVVLQHIVNEFQPAFNDRLIAKMKKVGRMFDDVSSELKGQVFVNPSTRPAAIRADLIDRPSYNARHNDKDFYPLLTHFGLRPTAYTLNSKPAYQKENKKFLKLRHLLSLKPKVTQEDKEKLRQQEELVKKMKVASDSKRDICVSVSSRGFYRTAFYPDIIQHAMLLMLACSRVRYHWCLETFERRVSYTFKNRTLLELAMTHPSFKSNYGTNPDHVKNTMLNCGLQSLRIRNGRKTASRPHSSNGSGDRSRKRGYENLCQVMSMKGSDKATTLSPVHHNERLEFLGDSVIEFITTIHLFYMMTDLDEGALATYRSSLVQNKHLALLAKKIGLEDFMLYSHGPDLCHESDFGHAMANAFEAMFAAVYLDGGLDVCDRIFGYTLFKDTDDKEGEYAWHHLPEHPLKRWNPHGDRHMIPKIDSLQLLCEFEDSIGIKFKHIRVLAKAFTRRCIGYNNLTHGHNQRLEFLGDTVLQLVTTDYLYKHFPNHHEGHLSLLRTCLVCNRTQGVICDDLAMARYLVIPPSARKNAHAMTVRWKERADLVESFLGALYVDRGLKYCRTFCEVCFFPRLKHFIESQRWNDPKSQLQQNCIALRDGKNPPEIPEYKVIAIEGPTNTRLYRVGVYFRGKRLADGSGHTIHVAQMNAAENALKEHAIPPDDTDASEDYSDEEEHAPPPPPPKLPKTPEEFRNDIIRSASLRIAAKIMNLQPNDPMRTMNHKEDYSISLASNYGAHCEQADFVSRPQEERVRINQFVEEATNGQIKEIVGEGVLTSSTRIVVASAIHMAMKFACGFSRYHTKPETFHFEDGSNKEMDMMQDQMSTSYGYPSREPRYLSTDDFEYGDFCFKQNDYRFFLLVPRKGNLSDLTAHFASPSTSFSKIVEDAQQFDFLNVTMPKFKSEFGTDLKAALNSLGVVDLFTEKADLRAMTDGAMAVSCIAHKVIFDVDEDGVVASAVTGIFIAQFEGTIYNKPTTATIVADRPFLYGVTYKNTPLFVGQFYG</sequence>
<dbReference type="InterPro" id="IPR000999">
    <property type="entry name" value="RNase_III_dom"/>
</dbReference>
<comment type="subcellular location">
    <subcellularLocation>
        <location evidence="1">Secreted</location>
    </subcellularLocation>
</comment>
<keyword evidence="10" id="KW-0175">Coiled coil</keyword>
<dbReference type="GO" id="GO:0008289">
    <property type="term" value="F:lipid binding"/>
    <property type="evidence" value="ECO:0007669"/>
    <property type="project" value="UniProtKB-KW"/>
</dbReference>
<evidence type="ECO:0000259" key="15">
    <source>
        <dbReference type="PROSITE" id="PS50137"/>
    </source>
</evidence>
<evidence type="ECO:0000256" key="2">
    <source>
        <dbReference type="ARBA" id="ARBA00006648"/>
    </source>
</evidence>
<dbReference type="InterPro" id="IPR008632">
    <property type="entry name" value="Gp-FAR-1"/>
</dbReference>
<dbReference type="GO" id="GO:0070877">
    <property type="term" value="C:microprocessor complex"/>
    <property type="evidence" value="ECO:0007669"/>
    <property type="project" value="TreeGrafter"/>
</dbReference>
<evidence type="ECO:0000256" key="7">
    <source>
        <dbReference type="ARBA" id="ARBA00022759"/>
    </source>
</evidence>
<evidence type="ECO:0008006" key="19">
    <source>
        <dbReference type="Google" id="ProtNLM"/>
    </source>
</evidence>
<dbReference type="Pfam" id="PF00079">
    <property type="entry name" value="Serpin"/>
    <property type="match status" value="1"/>
</dbReference>
<dbReference type="PANTHER" id="PTHR11207:SF0">
    <property type="entry name" value="RIBONUCLEASE 3"/>
    <property type="match status" value="1"/>
</dbReference>
<feature type="region of interest" description="Disordered" evidence="14">
    <location>
        <begin position="671"/>
        <end position="690"/>
    </location>
</feature>
<evidence type="ECO:0000256" key="1">
    <source>
        <dbReference type="ARBA" id="ARBA00004613"/>
    </source>
</evidence>
<dbReference type="InterPro" id="IPR042178">
    <property type="entry name" value="Serpin_sf_1"/>
</dbReference>
<feature type="domain" description="RNase III" evidence="16">
    <location>
        <begin position="617"/>
        <end position="808"/>
    </location>
</feature>
<dbReference type="Gene3D" id="1.10.1520.10">
    <property type="entry name" value="Ribonuclease III domain"/>
    <property type="match status" value="2"/>
</dbReference>
<evidence type="ECO:0000256" key="9">
    <source>
        <dbReference type="ARBA" id="ARBA00022884"/>
    </source>
</evidence>
<proteinExistence type="inferred from homology"/>
<comment type="caution">
    <text evidence="17">The sequence shown here is derived from an EMBL/GenBank/DDBJ whole genome shotgun (WGS) entry which is preliminary data.</text>
</comment>
<dbReference type="PROSITE" id="PS50137">
    <property type="entry name" value="DS_RBD"/>
    <property type="match status" value="1"/>
</dbReference>
<dbReference type="GO" id="GO:0005576">
    <property type="term" value="C:extracellular region"/>
    <property type="evidence" value="ECO:0007669"/>
    <property type="project" value="UniProtKB-SubCell"/>
</dbReference>
<comment type="similarity">
    <text evidence="3">Belongs to the ribonuclease III family.</text>
</comment>
<dbReference type="Pfam" id="PF00035">
    <property type="entry name" value="dsrm"/>
    <property type="match status" value="1"/>
</dbReference>
<keyword evidence="6" id="KW-0732">Signal</keyword>
<keyword evidence="5" id="KW-0540">Nuclease</keyword>
<dbReference type="InterPro" id="IPR014720">
    <property type="entry name" value="dsRBD_dom"/>
</dbReference>
<dbReference type="FunFam" id="1.10.1520.10:FF:000002">
    <property type="entry name" value="Drosha ribonuclease III"/>
    <property type="match status" value="1"/>
</dbReference>
<dbReference type="PROSITE" id="PS00284">
    <property type="entry name" value="SERPIN"/>
    <property type="match status" value="1"/>
</dbReference>
<dbReference type="GO" id="GO:0003723">
    <property type="term" value="F:RNA binding"/>
    <property type="evidence" value="ECO:0007669"/>
    <property type="project" value="UniProtKB-UniRule"/>
</dbReference>
<dbReference type="Pfam" id="PF00636">
    <property type="entry name" value="Ribonuclease_3"/>
    <property type="match status" value="1"/>
</dbReference>
<keyword evidence="7" id="KW-0255">Endonuclease</keyword>
<dbReference type="CDD" id="cd00593">
    <property type="entry name" value="RIBOc"/>
    <property type="match status" value="2"/>
</dbReference>
<evidence type="ECO:0000256" key="5">
    <source>
        <dbReference type="ARBA" id="ARBA00022722"/>
    </source>
</evidence>
<dbReference type="PROSITE" id="PS00517">
    <property type="entry name" value="RNASE_3_1"/>
    <property type="match status" value="1"/>
</dbReference>
<dbReference type="SMART" id="SM00358">
    <property type="entry name" value="DSRM"/>
    <property type="match status" value="1"/>
</dbReference>
<evidence type="ECO:0000313" key="18">
    <source>
        <dbReference type="Proteomes" id="UP001175271"/>
    </source>
</evidence>
<evidence type="ECO:0000256" key="10">
    <source>
        <dbReference type="ARBA" id="ARBA00023054"/>
    </source>
</evidence>
<dbReference type="Gene3D" id="2.30.39.10">
    <property type="entry name" value="Alpha-1-antitrypsin, domain 1"/>
    <property type="match status" value="1"/>
</dbReference>
<feature type="compositionally biased region" description="Acidic residues" evidence="14">
    <location>
        <begin position="213"/>
        <end position="224"/>
    </location>
</feature>
<dbReference type="InterPro" id="IPR042185">
    <property type="entry name" value="Serpin_sf_2"/>
</dbReference>
<evidence type="ECO:0000256" key="3">
    <source>
        <dbReference type="ARBA" id="ARBA00010183"/>
    </source>
</evidence>
<evidence type="ECO:0000256" key="12">
    <source>
        <dbReference type="PROSITE-ProRule" id="PRU00266"/>
    </source>
</evidence>
<dbReference type="InterPro" id="IPR044442">
    <property type="entry name" value="RNAse_III_DSRM__animal"/>
</dbReference>
<dbReference type="Gene3D" id="3.30.160.20">
    <property type="match status" value="1"/>
</dbReference>
<dbReference type="InterPro" id="IPR058938">
    <property type="entry name" value="Helical_CED_Drosha"/>
</dbReference>
<dbReference type="InterPro" id="IPR023796">
    <property type="entry name" value="Serpin_dom"/>
</dbReference>